<keyword evidence="5" id="KW-0472">Membrane</keyword>
<dbReference type="Gene3D" id="1.10.260.40">
    <property type="entry name" value="lambda repressor-like DNA-binding domains"/>
    <property type="match status" value="1"/>
</dbReference>
<protein>
    <recommendedName>
        <fullName evidence="6">Ner winged helix-turn-helix DNA-binding domain-containing protein</fullName>
    </recommendedName>
</protein>
<sequence>MQNTCKFKLRTLVYYFIIVYISQTGSLKQYNRFAPLFNNLDKKPNKRGLFVPRDWRLLNRPPACGGRPIEWFFTFIKDVLFLRSSNMHPELIKARLRMAGYTLADVARETQTDPSTVRLALRKPSLAGEKAIAQIMGKPLHELFPERWTADGRRIRPRYRYLYEESAV</sequence>
<evidence type="ECO:0000259" key="6">
    <source>
        <dbReference type="Pfam" id="PF13693"/>
    </source>
</evidence>
<feature type="domain" description="Ner winged helix-turn-helix DNA-binding" evidence="6">
    <location>
        <begin position="87"/>
        <end position="158"/>
    </location>
</feature>
<accession>F0F1Q2</accession>
<proteinExistence type="inferred from homology"/>
<dbReference type="SUPFAM" id="SSF47413">
    <property type="entry name" value="lambda repressor-like DNA-binding domains"/>
    <property type="match status" value="1"/>
</dbReference>
<comment type="caution">
    <text evidence="7">The sequence shown here is derived from an EMBL/GenBank/DDBJ whole genome shotgun (WGS) entry which is preliminary data.</text>
</comment>
<reference evidence="7 8" key="1">
    <citation type="submission" date="2011-01" db="EMBL/GenBank/DDBJ databases">
        <authorList>
            <person name="Muzny D."/>
            <person name="Qin X."/>
            <person name="Deng J."/>
            <person name="Jiang H."/>
            <person name="Liu Y."/>
            <person name="Qu J."/>
            <person name="Song X.-Z."/>
            <person name="Zhang L."/>
            <person name="Thornton R."/>
            <person name="Coyle M."/>
            <person name="Francisco L."/>
            <person name="Jackson L."/>
            <person name="Javaid M."/>
            <person name="Korchina V."/>
            <person name="Kovar C."/>
            <person name="Mata R."/>
            <person name="Mathew T."/>
            <person name="Ngo R."/>
            <person name="Nguyen L."/>
            <person name="Nguyen N."/>
            <person name="Okwuonu G."/>
            <person name="Ongeri F."/>
            <person name="Pham C."/>
            <person name="Simmons D."/>
            <person name="Wilczek-Boney K."/>
            <person name="Hale W."/>
            <person name="Jakkamsetti A."/>
            <person name="Pham P."/>
            <person name="Ruth R."/>
            <person name="San Lucas F."/>
            <person name="Warren J."/>
            <person name="Zhang J."/>
            <person name="Zhao Z."/>
            <person name="Zhou C."/>
            <person name="Zhu D."/>
            <person name="Lee S."/>
            <person name="Bess C."/>
            <person name="Blankenburg K."/>
            <person name="Forbes L."/>
            <person name="Fu Q."/>
            <person name="Gubbala S."/>
            <person name="Hirani K."/>
            <person name="Jayaseelan J.C."/>
            <person name="Lara F."/>
            <person name="Munidasa M."/>
            <person name="Palculict T."/>
            <person name="Patil S."/>
            <person name="Pu L.-L."/>
            <person name="Saada N."/>
            <person name="Tang L."/>
            <person name="Weissenberger G."/>
            <person name="Zhu Y."/>
            <person name="Hemphill L."/>
            <person name="Shang Y."/>
            <person name="Youmans B."/>
            <person name="Ayvaz T."/>
            <person name="Ross M."/>
            <person name="Santibanez J."/>
            <person name="Aqrawi P."/>
            <person name="Gross S."/>
            <person name="Joshi V."/>
            <person name="Fowler G."/>
            <person name="Nazareth L."/>
            <person name="Reid J."/>
            <person name="Worley K."/>
            <person name="Petrosino J."/>
            <person name="Highlander S."/>
            <person name="Gibbs R."/>
        </authorList>
    </citation>
    <scope>NUCLEOTIDE SEQUENCE [LARGE SCALE GENOMIC DNA]</scope>
    <source>
        <strain evidence="7 8">ATCC 33394</strain>
    </source>
</reference>
<dbReference type="AlphaFoldDB" id="F0F1Q2"/>
<feature type="transmembrane region" description="Helical" evidence="5">
    <location>
        <begin position="12"/>
        <end position="30"/>
    </location>
</feature>
<dbReference type="InterPro" id="IPR038722">
    <property type="entry name" value="Ner_HTH_dom"/>
</dbReference>
<evidence type="ECO:0000256" key="2">
    <source>
        <dbReference type="ARBA" id="ARBA00023015"/>
    </source>
</evidence>
<keyword evidence="5" id="KW-0812">Transmembrane</keyword>
<evidence type="ECO:0000313" key="8">
    <source>
        <dbReference type="Proteomes" id="UP000004088"/>
    </source>
</evidence>
<dbReference type="Pfam" id="PF13693">
    <property type="entry name" value="HTH_35"/>
    <property type="match status" value="1"/>
</dbReference>
<gene>
    <name evidence="7" type="ORF">HMPREF9098_2037</name>
</gene>
<dbReference type="InterPro" id="IPR010982">
    <property type="entry name" value="Lambda_DNA-bd_dom_sf"/>
</dbReference>
<dbReference type="Proteomes" id="UP000004088">
    <property type="component" value="Unassembled WGS sequence"/>
</dbReference>
<keyword evidence="2" id="KW-0805">Transcription regulation</keyword>
<organism evidence="7 8">
    <name type="scientific">Kingella denitrificans ATCC 33394</name>
    <dbReference type="NCBI Taxonomy" id="888741"/>
    <lineage>
        <taxon>Bacteria</taxon>
        <taxon>Pseudomonadati</taxon>
        <taxon>Pseudomonadota</taxon>
        <taxon>Betaproteobacteria</taxon>
        <taxon>Neisseriales</taxon>
        <taxon>Neisseriaceae</taxon>
        <taxon>Kingella</taxon>
    </lineage>
</organism>
<evidence type="ECO:0000256" key="3">
    <source>
        <dbReference type="ARBA" id="ARBA00023125"/>
    </source>
</evidence>
<evidence type="ECO:0000313" key="7">
    <source>
        <dbReference type="EMBL" id="EGC16443.1"/>
    </source>
</evidence>
<dbReference type="HOGENOM" id="CLU_1872678_0_0_4"/>
<dbReference type="STRING" id="888741.HMPREF9098_2037"/>
<keyword evidence="8" id="KW-1185">Reference proteome</keyword>
<dbReference type="EMBL" id="AEWV01000041">
    <property type="protein sequence ID" value="EGC16443.1"/>
    <property type="molecule type" value="Genomic_DNA"/>
</dbReference>
<evidence type="ECO:0000256" key="4">
    <source>
        <dbReference type="ARBA" id="ARBA00023163"/>
    </source>
</evidence>
<keyword evidence="4" id="KW-0804">Transcription</keyword>
<evidence type="ECO:0000256" key="5">
    <source>
        <dbReference type="SAM" id="Phobius"/>
    </source>
</evidence>
<comment type="similarity">
    <text evidence="1">Belongs to the ner transcriptional regulatory family.</text>
</comment>
<name>F0F1Q2_9NEIS</name>
<dbReference type="GO" id="GO:0003677">
    <property type="term" value="F:DNA binding"/>
    <property type="evidence" value="ECO:0007669"/>
    <property type="project" value="UniProtKB-KW"/>
</dbReference>
<keyword evidence="5" id="KW-1133">Transmembrane helix</keyword>
<evidence type="ECO:0000256" key="1">
    <source>
        <dbReference type="ARBA" id="ARBA00006157"/>
    </source>
</evidence>
<keyword evidence="3" id="KW-0238">DNA-binding</keyword>